<gene>
    <name evidence="1" type="ORF">NEZAVI_LOCUS8630</name>
</gene>
<dbReference type="EMBL" id="OV725080">
    <property type="protein sequence ID" value="CAH1399106.1"/>
    <property type="molecule type" value="Genomic_DNA"/>
</dbReference>
<protein>
    <submittedName>
        <fullName evidence="1">Uncharacterized protein</fullName>
    </submittedName>
</protein>
<organism evidence="1 2">
    <name type="scientific">Nezara viridula</name>
    <name type="common">Southern green stink bug</name>
    <name type="synonym">Cimex viridulus</name>
    <dbReference type="NCBI Taxonomy" id="85310"/>
    <lineage>
        <taxon>Eukaryota</taxon>
        <taxon>Metazoa</taxon>
        <taxon>Ecdysozoa</taxon>
        <taxon>Arthropoda</taxon>
        <taxon>Hexapoda</taxon>
        <taxon>Insecta</taxon>
        <taxon>Pterygota</taxon>
        <taxon>Neoptera</taxon>
        <taxon>Paraneoptera</taxon>
        <taxon>Hemiptera</taxon>
        <taxon>Heteroptera</taxon>
        <taxon>Panheteroptera</taxon>
        <taxon>Pentatomomorpha</taxon>
        <taxon>Pentatomoidea</taxon>
        <taxon>Pentatomidae</taxon>
        <taxon>Pentatominae</taxon>
        <taxon>Nezara</taxon>
    </lineage>
</organism>
<proteinExistence type="predicted"/>
<evidence type="ECO:0000313" key="1">
    <source>
        <dbReference type="EMBL" id="CAH1399106.1"/>
    </source>
</evidence>
<name>A0A9P0HBT3_NEZVI</name>
<sequence>MIFVGYDRKQGYEKLNIVKKKEKNRTTDVVNQNGFAYQKEEAAERLQLHNASEESIGSCERERKQSCRLPLRSSLQHLCPSSSGNMYARAGYPSSNPILIISVLVYGGNTPSSTLCNALPEQTNEYVRGGILGRFKFSSRFARGS</sequence>
<dbReference type="AlphaFoldDB" id="A0A9P0HBT3"/>
<evidence type="ECO:0000313" key="2">
    <source>
        <dbReference type="Proteomes" id="UP001152798"/>
    </source>
</evidence>
<dbReference type="Proteomes" id="UP001152798">
    <property type="component" value="Chromosome 4"/>
</dbReference>
<accession>A0A9P0HBT3</accession>
<reference evidence="1" key="1">
    <citation type="submission" date="2022-01" db="EMBL/GenBank/DDBJ databases">
        <authorList>
            <person name="King R."/>
        </authorList>
    </citation>
    <scope>NUCLEOTIDE SEQUENCE</scope>
</reference>
<keyword evidence="2" id="KW-1185">Reference proteome</keyword>